<gene>
    <name evidence="7" type="ORF">BKX93_02485</name>
</gene>
<evidence type="ECO:0000256" key="4">
    <source>
        <dbReference type="ARBA" id="ARBA00023136"/>
    </source>
</evidence>
<dbReference type="GO" id="GO:0008381">
    <property type="term" value="F:mechanosensitive monoatomic ion channel activity"/>
    <property type="evidence" value="ECO:0007669"/>
    <property type="project" value="UniProtKB-ARBA"/>
</dbReference>
<organism evidence="7 8">
    <name type="scientific">Chromobacterium vaccinii</name>
    <dbReference type="NCBI Taxonomy" id="1108595"/>
    <lineage>
        <taxon>Bacteria</taxon>
        <taxon>Pseudomonadati</taxon>
        <taxon>Pseudomonadota</taxon>
        <taxon>Betaproteobacteria</taxon>
        <taxon>Neisseriales</taxon>
        <taxon>Chromobacteriaceae</taxon>
        <taxon>Chromobacterium</taxon>
    </lineage>
</organism>
<dbReference type="STRING" id="1108595.BKX93_02485"/>
<evidence type="ECO:0000259" key="6">
    <source>
        <dbReference type="Pfam" id="PF00924"/>
    </source>
</evidence>
<keyword evidence="3 5" id="KW-1133">Transmembrane helix</keyword>
<dbReference type="InterPro" id="IPR006685">
    <property type="entry name" value="MscS_channel_2nd"/>
</dbReference>
<evidence type="ECO:0000256" key="2">
    <source>
        <dbReference type="ARBA" id="ARBA00022692"/>
    </source>
</evidence>
<feature type="transmembrane region" description="Helical" evidence="5">
    <location>
        <begin position="57"/>
        <end position="75"/>
    </location>
</feature>
<dbReference type="Proteomes" id="UP000178776">
    <property type="component" value="Chromosome"/>
</dbReference>
<dbReference type="SUPFAM" id="SSF50182">
    <property type="entry name" value="Sm-like ribonucleoproteins"/>
    <property type="match status" value="1"/>
</dbReference>
<dbReference type="KEGG" id="cvc:BKX93_02485"/>
<dbReference type="AlphaFoldDB" id="A0A1D9LCI3"/>
<evidence type="ECO:0000313" key="7">
    <source>
        <dbReference type="EMBL" id="AOZ48977.1"/>
    </source>
</evidence>
<dbReference type="PANTHER" id="PTHR30566:SF27">
    <property type="entry name" value="MECHANOSENSITIVE ION CHANNEL PROTEIN"/>
    <property type="match status" value="1"/>
</dbReference>
<dbReference type="InterPro" id="IPR023408">
    <property type="entry name" value="MscS_beta-dom_sf"/>
</dbReference>
<dbReference type="Pfam" id="PF00924">
    <property type="entry name" value="MS_channel_2nd"/>
    <property type="match status" value="1"/>
</dbReference>
<keyword evidence="2 5" id="KW-0812">Transmembrane</keyword>
<evidence type="ECO:0000256" key="3">
    <source>
        <dbReference type="ARBA" id="ARBA00022989"/>
    </source>
</evidence>
<sequence length="282" mass="31570">MHTLLDLIAFLRENYAHEITRSLLLVLTLLIIRVTVDRLLAANSGVPVEERRRWSVNTRNGLFLAGLAGIGLIWANELQTLAVSMLAFAAALILATKELIMCLSGGVVRQMSNSYGLGDHIELGAVRGRVVDIGLLSTTVMEIGPNHSSHQMTGRALTFPNSLLLSTPVIRENYMGEYVMHIINVPLAYTVPPVQAERLLMGAAEEACDCHVDVARRHMEDMAKRYLVDIPSVEPRISIQPIDEKRYQLILRIAIPARERQRIEQAILHKFMSDCYPIIEQQ</sequence>
<proteinExistence type="predicted"/>
<evidence type="ECO:0000256" key="5">
    <source>
        <dbReference type="SAM" id="Phobius"/>
    </source>
</evidence>
<dbReference type="Gene3D" id="2.30.30.60">
    <property type="match status" value="1"/>
</dbReference>
<evidence type="ECO:0000256" key="1">
    <source>
        <dbReference type="ARBA" id="ARBA00004370"/>
    </source>
</evidence>
<dbReference type="InterPro" id="IPR010920">
    <property type="entry name" value="LSM_dom_sf"/>
</dbReference>
<protein>
    <submittedName>
        <fullName evidence="7">Mechanosensitive ion channel protein MscS</fullName>
    </submittedName>
</protein>
<dbReference type="PANTHER" id="PTHR30566">
    <property type="entry name" value="YNAI-RELATED MECHANOSENSITIVE ION CHANNEL"/>
    <property type="match status" value="1"/>
</dbReference>
<dbReference type="EMBL" id="CP017707">
    <property type="protein sequence ID" value="AOZ48977.1"/>
    <property type="molecule type" value="Genomic_DNA"/>
</dbReference>
<name>A0A1D9LCI3_9NEIS</name>
<accession>A0A1D9LCI3</accession>
<keyword evidence="4 5" id="KW-0472">Membrane</keyword>
<dbReference type="RefSeq" id="WP_070978555.1">
    <property type="nucleotide sequence ID" value="NZ_CP017707.1"/>
</dbReference>
<dbReference type="GO" id="GO:0016020">
    <property type="term" value="C:membrane"/>
    <property type="evidence" value="ECO:0007669"/>
    <property type="project" value="UniProtKB-SubCell"/>
</dbReference>
<reference evidence="7 8" key="1">
    <citation type="submission" date="2016-10" db="EMBL/GenBank/DDBJ databases">
        <title>Chromobacterium muskegensis sp. nov., an insecticidal bacterium isolated from Sphagnum bogs.</title>
        <authorList>
            <person name="Sparks M.E."/>
            <person name="Blackburn M.B."/>
            <person name="Gundersen-Rindal D.E."/>
            <person name="Mitchell A."/>
            <person name="Farrar R."/>
            <person name="Kuhar D."/>
        </authorList>
    </citation>
    <scope>NUCLEOTIDE SEQUENCE [LARGE SCALE GENOMIC DNA]</scope>
    <source>
        <strain evidence="7 8">21-1</strain>
    </source>
</reference>
<comment type="subcellular location">
    <subcellularLocation>
        <location evidence="1">Membrane</location>
    </subcellularLocation>
</comment>
<evidence type="ECO:0000313" key="8">
    <source>
        <dbReference type="Proteomes" id="UP000178776"/>
    </source>
</evidence>
<feature type="domain" description="Mechanosensitive ion channel MscS" evidence="6">
    <location>
        <begin position="103"/>
        <end position="169"/>
    </location>
</feature>
<dbReference type="GeneID" id="68840083"/>